<dbReference type="SUPFAM" id="SSF46785">
    <property type="entry name" value="Winged helix' DNA-binding domain"/>
    <property type="match status" value="1"/>
</dbReference>
<proteinExistence type="predicted"/>
<dbReference type="PRINTS" id="PR00778">
    <property type="entry name" value="HTHARSR"/>
</dbReference>
<dbReference type="Gene3D" id="1.10.10.10">
    <property type="entry name" value="Winged helix-like DNA-binding domain superfamily/Winged helix DNA-binding domain"/>
    <property type="match status" value="1"/>
</dbReference>
<dbReference type="SMART" id="SM00418">
    <property type="entry name" value="HTH_ARSR"/>
    <property type="match status" value="1"/>
</dbReference>
<sequence length="124" mass="13729">MGQSERSEDKGAPLSGRHSVDHTLAALADPIRRQTVELLGRRSRRAGELASALGLPAPAMSRHLRALKQCGLVEEKFSECDARVRIYALRDGAMTDLKNWVAATEQLWSDQLGALKEHVGKRRE</sequence>
<dbReference type="InterPro" id="IPR036390">
    <property type="entry name" value="WH_DNA-bd_sf"/>
</dbReference>
<dbReference type="AlphaFoldDB" id="A0A8B6M901"/>
<accession>A0A8B6M901</accession>
<feature type="domain" description="HTH arsR-type" evidence="1">
    <location>
        <begin position="22"/>
        <end position="99"/>
    </location>
</feature>
<gene>
    <name evidence="2" type="ORF">MPC4_380012</name>
</gene>
<dbReference type="NCBIfam" id="NF033788">
    <property type="entry name" value="HTH_metalloreg"/>
    <property type="match status" value="1"/>
</dbReference>
<dbReference type="PANTHER" id="PTHR38600">
    <property type="entry name" value="TRANSCRIPTIONAL REGULATORY PROTEIN"/>
    <property type="match status" value="1"/>
</dbReference>
<dbReference type="InterPro" id="IPR036388">
    <property type="entry name" value="WH-like_DNA-bd_sf"/>
</dbReference>
<dbReference type="CDD" id="cd00090">
    <property type="entry name" value="HTH_ARSR"/>
    <property type="match status" value="1"/>
</dbReference>
<name>A0A8B6M901_METTU</name>
<evidence type="ECO:0000313" key="2">
    <source>
        <dbReference type="EMBL" id="VTZ51374.1"/>
    </source>
</evidence>
<dbReference type="InterPro" id="IPR001845">
    <property type="entry name" value="HTH_ArsR_DNA-bd_dom"/>
</dbReference>
<dbReference type="PANTHER" id="PTHR38600:SF1">
    <property type="entry name" value="TRANSCRIPTIONAL REGULATORY PROTEIN"/>
    <property type="match status" value="1"/>
</dbReference>
<dbReference type="EMBL" id="CABFMQ020000096">
    <property type="protein sequence ID" value="VTZ51374.1"/>
    <property type="molecule type" value="Genomic_DNA"/>
</dbReference>
<dbReference type="InterPro" id="IPR011991">
    <property type="entry name" value="ArsR-like_HTH"/>
</dbReference>
<keyword evidence="3" id="KW-1185">Reference proteome</keyword>
<evidence type="ECO:0000313" key="3">
    <source>
        <dbReference type="Proteomes" id="UP000485880"/>
    </source>
</evidence>
<protein>
    <submittedName>
        <fullName evidence="2">ArsR family transcriptional regulator</fullName>
    </submittedName>
</protein>
<dbReference type="GO" id="GO:0003700">
    <property type="term" value="F:DNA-binding transcription factor activity"/>
    <property type="evidence" value="ECO:0007669"/>
    <property type="project" value="InterPro"/>
</dbReference>
<dbReference type="Proteomes" id="UP000485880">
    <property type="component" value="Unassembled WGS sequence"/>
</dbReference>
<organism evidence="2 3">
    <name type="scientific">Methylocella tundrae</name>
    <dbReference type="NCBI Taxonomy" id="227605"/>
    <lineage>
        <taxon>Bacteria</taxon>
        <taxon>Pseudomonadati</taxon>
        <taxon>Pseudomonadota</taxon>
        <taxon>Alphaproteobacteria</taxon>
        <taxon>Hyphomicrobiales</taxon>
        <taxon>Beijerinckiaceae</taxon>
        <taxon>Methylocella</taxon>
    </lineage>
</organism>
<reference evidence="2 3" key="1">
    <citation type="submission" date="2019-05" db="EMBL/GenBank/DDBJ databases">
        <authorList>
            <person name="Farhan Ul Haque M."/>
        </authorList>
    </citation>
    <scope>NUCLEOTIDE SEQUENCE [LARGE SCALE GENOMIC DNA]</scope>
    <source>
        <strain evidence="2">2</strain>
    </source>
</reference>
<evidence type="ECO:0000259" key="1">
    <source>
        <dbReference type="SMART" id="SM00418"/>
    </source>
</evidence>
<comment type="caution">
    <text evidence="2">The sequence shown here is derived from an EMBL/GenBank/DDBJ whole genome shotgun (WGS) entry which is preliminary data.</text>
</comment>
<dbReference type="Pfam" id="PF01022">
    <property type="entry name" value="HTH_5"/>
    <property type="match status" value="1"/>
</dbReference>